<dbReference type="EMBL" id="MLJW01003969">
    <property type="protein sequence ID" value="OIQ70910.1"/>
    <property type="molecule type" value="Genomic_DNA"/>
</dbReference>
<sequence>MGDLLHHLQPRRRNGLPLRPLRQRGQRLAKATAAIA</sequence>
<proteinExistence type="predicted"/>
<comment type="caution">
    <text evidence="2">The sequence shown here is derived from an EMBL/GenBank/DDBJ whole genome shotgun (WGS) entry which is preliminary data.</text>
</comment>
<feature type="region of interest" description="Disordered" evidence="1">
    <location>
        <begin position="1"/>
        <end position="36"/>
    </location>
</feature>
<dbReference type="AlphaFoldDB" id="A0A1J5PHI5"/>
<evidence type="ECO:0000313" key="2">
    <source>
        <dbReference type="EMBL" id="OIQ70910.1"/>
    </source>
</evidence>
<name>A0A1J5PHI5_9ZZZZ</name>
<gene>
    <name evidence="2" type="ORF">GALL_474740</name>
</gene>
<protein>
    <submittedName>
        <fullName evidence="2">Uncharacterized protein</fullName>
    </submittedName>
</protein>
<evidence type="ECO:0000256" key="1">
    <source>
        <dbReference type="SAM" id="MobiDB-lite"/>
    </source>
</evidence>
<accession>A0A1J5PHI5</accession>
<organism evidence="2">
    <name type="scientific">mine drainage metagenome</name>
    <dbReference type="NCBI Taxonomy" id="410659"/>
    <lineage>
        <taxon>unclassified sequences</taxon>
        <taxon>metagenomes</taxon>
        <taxon>ecological metagenomes</taxon>
    </lineage>
</organism>
<reference evidence="2" key="1">
    <citation type="submission" date="2016-10" db="EMBL/GenBank/DDBJ databases">
        <title>Sequence of Gallionella enrichment culture.</title>
        <authorList>
            <person name="Poehlein A."/>
            <person name="Muehling M."/>
            <person name="Daniel R."/>
        </authorList>
    </citation>
    <scope>NUCLEOTIDE SEQUENCE</scope>
</reference>